<evidence type="ECO:0000313" key="1">
    <source>
        <dbReference type="EMBL" id="DAE09532.1"/>
    </source>
</evidence>
<reference evidence="1" key="1">
    <citation type="journal article" date="2021" name="Proc. Natl. Acad. Sci. U.S.A.">
        <title>A Catalog of Tens of Thousands of Viruses from Human Metagenomes Reveals Hidden Associations with Chronic Diseases.</title>
        <authorList>
            <person name="Tisza M.J."/>
            <person name="Buck C.B."/>
        </authorList>
    </citation>
    <scope>NUCLEOTIDE SEQUENCE</scope>
    <source>
        <strain evidence="1">Ct96x5</strain>
    </source>
</reference>
<dbReference type="EMBL" id="BK015488">
    <property type="protein sequence ID" value="DAE09532.1"/>
    <property type="molecule type" value="Genomic_DNA"/>
</dbReference>
<name>A0A8S5PTF1_9CAUD</name>
<sequence length="100" mass="11056">MANLSLREVNQSQLESAPIVDGQLIVCKDTGNMYRDFGKTRVQTGRDIEIVAELPLAPINGKIYALRTGEMWLYEGGGWTALNQQITGISNTEIDEILNS</sequence>
<proteinExistence type="predicted"/>
<protein>
    <submittedName>
        <fullName evidence="1">Uncharacterized protein</fullName>
    </submittedName>
</protein>
<accession>A0A8S5PTF1</accession>
<organism evidence="1">
    <name type="scientific">Siphoviridae sp. ct96x5</name>
    <dbReference type="NCBI Taxonomy" id="2825367"/>
    <lineage>
        <taxon>Viruses</taxon>
        <taxon>Duplodnaviria</taxon>
        <taxon>Heunggongvirae</taxon>
        <taxon>Uroviricota</taxon>
        <taxon>Caudoviricetes</taxon>
    </lineage>
</organism>